<evidence type="ECO:0000259" key="1">
    <source>
        <dbReference type="Pfam" id="PF06985"/>
    </source>
</evidence>
<protein>
    <submittedName>
        <fullName evidence="3">Heterokaryon incompatibility protein-domain-containing protein</fullName>
    </submittedName>
</protein>
<comment type="caution">
    <text evidence="3">The sequence shown here is derived from an EMBL/GenBank/DDBJ whole genome shotgun (WGS) entry which is preliminary data.</text>
</comment>
<organism evidence="3 4">
    <name type="scientific">Amylocarpus encephaloides</name>
    <dbReference type="NCBI Taxonomy" id="45428"/>
    <lineage>
        <taxon>Eukaryota</taxon>
        <taxon>Fungi</taxon>
        <taxon>Dikarya</taxon>
        <taxon>Ascomycota</taxon>
        <taxon>Pezizomycotina</taxon>
        <taxon>Leotiomycetes</taxon>
        <taxon>Helotiales</taxon>
        <taxon>Helotiales incertae sedis</taxon>
        <taxon>Amylocarpus</taxon>
    </lineage>
</organism>
<evidence type="ECO:0000259" key="2">
    <source>
        <dbReference type="Pfam" id="PF26640"/>
    </source>
</evidence>
<feature type="non-terminal residue" evidence="3">
    <location>
        <position position="429"/>
    </location>
</feature>
<feature type="domain" description="Heterokaryon incompatibility" evidence="1">
    <location>
        <begin position="22"/>
        <end position="106"/>
    </location>
</feature>
<dbReference type="AlphaFoldDB" id="A0A9P8BZB0"/>
<name>A0A9P8BZB0_9HELO</name>
<dbReference type="PANTHER" id="PTHR10622:SF10">
    <property type="entry name" value="HET DOMAIN-CONTAINING PROTEIN"/>
    <property type="match status" value="1"/>
</dbReference>
<sequence>MRLLNCLTLEFCEVFENAKSTYAILSHTWGLEEVTFQDMLNNKGQEKAGYIKVKLCCKQAMSDGFNFVWIDTCCIDKTSSAELSEAINSMMVWYQKSTICYAFLSDVTLPLSTDSLVPSADDEQYSEFATSRWFTRGWTLQELLAPSDVRFYDKYWRFLGTKSYLGQIISKVTGIDEDTLKGRDLREVSVAKRMSWASHRVTSRVEDIAYCLIGIFGVNLPLLYGEGEHAFIRLQEEIMKSSDDQSLFAWEDPAAIDNFPLQGGFKIVLGFLARSPAEFENAGLIVPYRNWEISTPYSMTNQGLRIELEVLRYEDSDDYIGILGCHFDNSFLGPLGIYIIPIISAQGDQFARDAFRLKPVIVIPEHVARATLRTIYIRQEIVLPSARDYDRTNRFLIRSLPEDKIFTGEDYTLDDVQPKEDWNEDQNIL</sequence>
<dbReference type="Pfam" id="PF06985">
    <property type="entry name" value="HET"/>
    <property type="match status" value="1"/>
</dbReference>
<feature type="domain" description="DUF8212" evidence="2">
    <location>
        <begin position="229"/>
        <end position="252"/>
    </location>
</feature>
<reference evidence="3" key="1">
    <citation type="journal article" date="2021" name="IMA Fungus">
        <title>Genomic characterization of three marine fungi, including Emericellopsis atlantica sp. nov. with signatures of a generalist lifestyle and marine biomass degradation.</title>
        <authorList>
            <person name="Hagestad O.C."/>
            <person name="Hou L."/>
            <person name="Andersen J.H."/>
            <person name="Hansen E.H."/>
            <person name="Altermark B."/>
            <person name="Li C."/>
            <person name="Kuhnert E."/>
            <person name="Cox R.J."/>
            <person name="Crous P.W."/>
            <person name="Spatafora J.W."/>
            <person name="Lail K."/>
            <person name="Amirebrahimi M."/>
            <person name="Lipzen A."/>
            <person name="Pangilinan J."/>
            <person name="Andreopoulos W."/>
            <person name="Hayes R.D."/>
            <person name="Ng V."/>
            <person name="Grigoriev I.V."/>
            <person name="Jackson S.A."/>
            <person name="Sutton T.D.S."/>
            <person name="Dobson A.D.W."/>
            <person name="Rama T."/>
        </authorList>
    </citation>
    <scope>NUCLEOTIDE SEQUENCE</scope>
    <source>
        <strain evidence="3">TRa018bII</strain>
    </source>
</reference>
<evidence type="ECO:0000313" key="3">
    <source>
        <dbReference type="EMBL" id="KAG9227997.1"/>
    </source>
</evidence>
<dbReference type="OrthoDB" id="20872at2759"/>
<dbReference type="InterPro" id="IPR010730">
    <property type="entry name" value="HET"/>
</dbReference>
<dbReference type="InterPro" id="IPR058525">
    <property type="entry name" value="DUF8212"/>
</dbReference>
<evidence type="ECO:0000313" key="4">
    <source>
        <dbReference type="Proteomes" id="UP000824998"/>
    </source>
</evidence>
<dbReference type="EMBL" id="MU252236">
    <property type="protein sequence ID" value="KAG9227997.1"/>
    <property type="molecule type" value="Genomic_DNA"/>
</dbReference>
<gene>
    <name evidence="3" type="ORF">BJ875DRAFT_413398</name>
</gene>
<proteinExistence type="predicted"/>
<dbReference type="Pfam" id="PF26640">
    <property type="entry name" value="DUF8212"/>
    <property type="match status" value="1"/>
</dbReference>
<keyword evidence="4" id="KW-1185">Reference proteome</keyword>
<accession>A0A9P8BZB0</accession>
<dbReference type="PANTHER" id="PTHR10622">
    <property type="entry name" value="HET DOMAIN-CONTAINING PROTEIN"/>
    <property type="match status" value="1"/>
</dbReference>
<dbReference type="Proteomes" id="UP000824998">
    <property type="component" value="Unassembled WGS sequence"/>
</dbReference>